<dbReference type="Proteomes" id="UP000285875">
    <property type="component" value="Chromosome"/>
</dbReference>
<dbReference type="AlphaFoldDB" id="A0A3Q9UKX0"/>
<dbReference type="RefSeq" id="WP_097799096.1">
    <property type="nucleotide sequence ID" value="NZ_CP025570.1"/>
</dbReference>
<organism evidence="1 2">
    <name type="scientific">Acidipropionibacterium jensenii</name>
    <dbReference type="NCBI Taxonomy" id="1749"/>
    <lineage>
        <taxon>Bacteria</taxon>
        <taxon>Bacillati</taxon>
        <taxon>Actinomycetota</taxon>
        <taxon>Actinomycetes</taxon>
        <taxon>Propionibacteriales</taxon>
        <taxon>Propionibacteriaceae</taxon>
        <taxon>Acidipropionibacterium</taxon>
    </lineage>
</organism>
<dbReference type="PROSITE" id="PS51257">
    <property type="entry name" value="PROKAR_LIPOPROTEIN"/>
    <property type="match status" value="1"/>
</dbReference>
<evidence type="ECO:0008006" key="3">
    <source>
        <dbReference type="Google" id="ProtNLM"/>
    </source>
</evidence>
<dbReference type="EMBL" id="CP025570">
    <property type="protein sequence ID" value="AZZ39804.1"/>
    <property type="molecule type" value="Genomic_DNA"/>
</dbReference>
<evidence type="ECO:0000313" key="1">
    <source>
        <dbReference type="EMBL" id="AZZ39804.1"/>
    </source>
</evidence>
<protein>
    <recommendedName>
        <fullName evidence="3">Lipoprotein</fullName>
    </recommendedName>
</protein>
<proteinExistence type="predicted"/>
<accession>A0A3Q9UKX0</accession>
<reference evidence="2" key="1">
    <citation type="submission" date="2017-12" db="EMBL/GenBank/DDBJ databases">
        <title>Whole genome sequencing of Acidipropionibacterium jensenii strains JS279 and JS280.</title>
        <authorList>
            <person name="Deptula P."/>
            <person name="Laine P."/>
            <person name="Smolander O.-P."/>
            <person name="Paulin L."/>
            <person name="Auvinen P."/>
            <person name="Varmanen P."/>
        </authorList>
    </citation>
    <scope>NUCLEOTIDE SEQUENCE [LARGE SCALE GENOMIC DNA]</scope>
    <source>
        <strain evidence="2">JS280</strain>
    </source>
</reference>
<dbReference type="KEGG" id="aji:C0Z10_08630"/>
<name>A0A3Q9UKX0_9ACTN</name>
<gene>
    <name evidence="1" type="ORF">C0Z10_08630</name>
</gene>
<sequence length="143" mass="14803">MRSAMALAASLAGLALIAGGLTGCLESGTGSSSGSVPPASASSEQVAKAYLDAARSGDCALTKQLTGASTWAWCDEPRLTGYKDLGTVTKLPASQAGVNLDCYHLTITATAAPKRGITAGTRPWTLCFEHTDQGYRLYEQGMR</sequence>
<evidence type="ECO:0000313" key="2">
    <source>
        <dbReference type="Proteomes" id="UP000285875"/>
    </source>
</evidence>